<dbReference type="InParanoid" id="A0A409W2G1"/>
<evidence type="ECO:0008006" key="3">
    <source>
        <dbReference type="Google" id="ProtNLM"/>
    </source>
</evidence>
<accession>A0A409W2G1</accession>
<proteinExistence type="predicted"/>
<protein>
    <recommendedName>
        <fullName evidence="3">F-box domain-containing protein</fullName>
    </recommendedName>
</protein>
<organism evidence="1 2">
    <name type="scientific">Panaeolus cyanescens</name>
    <dbReference type="NCBI Taxonomy" id="181874"/>
    <lineage>
        <taxon>Eukaryota</taxon>
        <taxon>Fungi</taxon>
        <taxon>Dikarya</taxon>
        <taxon>Basidiomycota</taxon>
        <taxon>Agaricomycotina</taxon>
        <taxon>Agaricomycetes</taxon>
        <taxon>Agaricomycetidae</taxon>
        <taxon>Agaricales</taxon>
        <taxon>Agaricineae</taxon>
        <taxon>Galeropsidaceae</taxon>
        <taxon>Panaeolus</taxon>
    </lineage>
</organism>
<dbReference type="AlphaFoldDB" id="A0A409W2G1"/>
<dbReference type="SUPFAM" id="SSF52047">
    <property type="entry name" value="RNI-like"/>
    <property type="match status" value="1"/>
</dbReference>
<reference evidence="1 2" key="1">
    <citation type="journal article" date="2018" name="Evol. Lett.">
        <title>Horizontal gene cluster transfer increased hallucinogenic mushroom diversity.</title>
        <authorList>
            <person name="Reynolds H.T."/>
            <person name="Vijayakumar V."/>
            <person name="Gluck-Thaler E."/>
            <person name="Korotkin H.B."/>
            <person name="Matheny P.B."/>
            <person name="Slot J.C."/>
        </authorList>
    </citation>
    <scope>NUCLEOTIDE SEQUENCE [LARGE SCALE GENOMIC DNA]</scope>
    <source>
        <strain evidence="1 2">2629</strain>
    </source>
</reference>
<dbReference type="Proteomes" id="UP000284842">
    <property type="component" value="Unassembled WGS sequence"/>
</dbReference>
<dbReference type="EMBL" id="NHTK01005857">
    <property type="protein sequence ID" value="PPQ72686.1"/>
    <property type="molecule type" value="Genomic_DNA"/>
</dbReference>
<dbReference type="OrthoDB" id="3062612at2759"/>
<gene>
    <name evidence="1" type="ORF">CVT24_012664</name>
</gene>
<comment type="caution">
    <text evidence="1">The sequence shown here is derived from an EMBL/GenBank/DDBJ whole genome shotgun (WGS) entry which is preliminary data.</text>
</comment>
<name>A0A409W2G1_9AGAR</name>
<evidence type="ECO:0000313" key="1">
    <source>
        <dbReference type="EMBL" id="PPQ72686.1"/>
    </source>
</evidence>
<sequence length="477" mass="53797">MLPSCAKIGTGSPFRIHLWGILNVDRGVNRSQCAQLQQQLVQAKGAPLDITCHTSNNDWPKIKTLIPILKDLRQNFVRLEVSIHFLLATGCTYNNIRNNLDILDLSWGGLNPFDDYATDFFKDLEEWSRPRLHSFTATSLQPSWINPFLSPFITRFRLHKTSNRQSPSHISSTSPITETLQYLARLPNVRELELQDLKTYRHKGGPAIAEHDTSLRVPLPQLRSLRIVDVAIQSSILCGIEAPCLRFLSIRDSDKDIWKAPSISYAYLFFSAPPHPVAERVETGTFSLIPFFLQWSNPQVTPTQLHTLELSNVLCVDDIPFLIKWLQRLPNLVRLIINDADNLLDHDVVTGSERHTSMVEQGVDTEDVRLNLCHELSRPVLHPSTGNMEWICPLLTILHLGDAEVRAESVMSIARARGGVRSVADSSNMDGTPAPARLHRLTMQVCKHLSKDENNELQNLIKEVGCTCLSCSFQDVL</sequence>
<keyword evidence="2" id="KW-1185">Reference proteome</keyword>
<evidence type="ECO:0000313" key="2">
    <source>
        <dbReference type="Proteomes" id="UP000284842"/>
    </source>
</evidence>